<name>A0AA96WBR3_9CYAN</name>
<dbReference type="RefSeq" id="WP_211619663.1">
    <property type="nucleotide sequence ID" value="NZ_CP053586.1"/>
</dbReference>
<reference evidence="1" key="1">
    <citation type="submission" date="2020-05" db="EMBL/GenBank/DDBJ databases">
        <authorList>
            <person name="Zhu T."/>
            <person name="Keshari N."/>
            <person name="Lu X."/>
        </authorList>
    </citation>
    <scope>NUCLEOTIDE SEQUENCE</scope>
    <source>
        <strain evidence="1">NK1-12</strain>
    </source>
</reference>
<evidence type="ECO:0000313" key="1">
    <source>
        <dbReference type="EMBL" id="WNZ22194.1"/>
    </source>
</evidence>
<sequence>MEGCAVTDLKVDSKRNCFFLDAGLLQRIQQETAVSTRLEPGTNVVKIRAGAFNYQSNSGHQGEPMVLLWIYGGKVINKKTGIPVGATWSTLNGYDDTLTLEVLEPATLCAFFFDTYLEDNDGEVHLSVVRI</sequence>
<organism evidence="1">
    <name type="scientific">Leptolyngbya sp. NK1-12</name>
    <dbReference type="NCBI Taxonomy" id="2547451"/>
    <lineage>
        <taxon>Bacteria</taxon>
        <taxon>Bacillati</taxon>
        <taxon>Cyanobacteriota</taxon>
        <taxon>Cyanophyceae</taxon>
        <taxon>Leptolyngbyales</taxon>
        <taxon>Leptolyngbyaceae</taxon>
        <taxon>Leptolyngbya group</taxon>
        <taxon>Leptolyngbya</taxon>
    </lineage>
</organism>
<dbReference type="AlphaFoldDB" id="A0AA96WBR3"/>
<gene>
    <name evidence="1" type="ORF">HJG54_04500</name>
</gene>
<protein>
    <submittedName>
        <fullName evidence="1">Uncharacterized protein</fullName>
    </submittedName>
</protein>
<dbReference type="EMBL" id="CP053586">
    <property type="protein sequence ID" value="WNZ22194.1"/>
    <property type="molecule type" value="Genomic_DNA"/>
</dbReference>
<proteinExistence type="predicted"/>
<accession>A0AA96WBR3</accession>